<dbReference type="Proteomes" id="UP000782312">
    <property type="component" value="Unassembled WGS sequence"/>
</dbReference>
<protein>
    <recommendedName>
        <fullName evidence="8 9">Glutamyl-tRNA reductase</fullName>
        <shortName evidence="9">GluTR</shortName>
        <ecNumber evidence="3 9">1.2.1.70</ecNumber>
    </recommendedName>
</protein>
<sequence>MPIILAGVSHHRTPLEVRERFFFAPEAVPQWLDHLAGYNSLQERLILSTCNRVEVYSCADSFEDGVGAIRSFLAETRDIGADILGSHLYVLRDEEAMRHLFLVASSLDSMVVGEPQILGQVKEAYRLAQESGHAGKNLASLFSRAFQVAKRVRERTAIGESPVSVSSVAVDLAKKIFGALEGRTVLVIGAGEMAELAARHLSAQGAASILVANRTFARAQELAQSLGGRAVDYRNLTEELASADIVVASTGAPHAVLDRERVAAVLDRRKDRPMFLIDIAVPRDVEPQVNDLENVYVYDIDDLQAVVSANMKGREAEAEQARLIVEDELNAFLRRRKAEELSCTFAAIRVQAEAFREGELAKTLGRLPALDEKQRQALDAMTRAIVNKLLHHPFAHLRELSAGPVDEKTVELIRRLFGVRVEEPELPPPGKDDEA</sequence>
<dbReference type="PANTHER" id="PTHR43013">
    <property type="entry name" value="GLUTAMYL-TRNA REDUCTASE"/>
    <property type="match status" value="1"/>
</dbReference>
<dbReference type="FunFam" id="3.40.50.720:FF:000031">
    <property type="entry name" value="Glutamyl-tRNA reductase"/>
    <property type="match status" value="1"/>
</dbReference>
<evidence type="ECO:0000256" key="8">
    <source>
        <dbReference type="ARBA" id="ARBA00068659"/>
    </source>
</evidence>
<dbReference type="HAMAP" id="MF_00087">
    <property type="entry name" value="Glu_tRNA_reductase"/>
    <property type="match status" value="1"/>
</dbReference>
<evidence type="ECO:0000256" key="4">
    <source>
        <dbReference type="ARBA" id="ARBA00022857"/>
    </source>
</evidence>
<dbReference type="EMBL" id="JACPUR010000041">
    <property type="protein sequence ID" value="MBI3129555.1"/>
    <property type="molecule type" value="Genomic_DNA"/>
</dbReference>
<feature type="domain" description="Tetrapyrrole biosynthesis glutamyl-tRNA reductase dimerisation" evidence="15">
    <location>
        <begin position="320"/>
        <end position="418"/>
    </location>
</feature>
<reference evidence="18" key="1">
    <citation type="submission" date="2020-07" db="EMBL/GenBank/DDBJ databases">
        <title>Huge and variable diversity of episymbiotic CPR bacteria and DPANN archaea in groundwater ecosystems.</title>
        <authorList>
            <person name="He C.Y."/>
            <person name="Keren R."/>
            <person name="Whittaker M."/>
            <person name="Farag I.F."/>
            <person name="Doudna J."/>
            <person name="Cate J.H.D."/>
            <person name="Banfield J.F."/>
        </authorList>
    </citation>
    <scope>NUCLEOTIDE SEQUENCE</scope>
    <source>
        <strain evidence="18">NC_groundwater_763_Ag_S-0.2um_68_21</strain>
    </source>
</reference>
<comment type="domain">
    <text evidence="9">Possesses an unusual extended V-shaped dimeric structure with each monomer consisting of three distinct domains arranged along a curved 'spinal' alpha-helix. The N-terminal catalytic domain specifically recognizes the glutamate moiety of the substrate. The second domain is the NADPH-binding domain, and the third C-terminal domain is responsible for dimerization.</text>
</comment>
<dbReference type="GO" id="GO:0019353">
    <property type="term" value="P:protoporphyrinogen IX biosynthetic process from glutamate"/>
    <property type="evidence" value="ECO:0007669"/>
    <property type="project" value="TreeGrafter"/>
</dbReference>
<evidence type="ECO:0000256" key="2">
    <source>
        <dbReference type="ARBA" id="ARBA00005916"/>
    </source>
</evidence>
<dbReference type="Gene3D" id="3.30.460.30">
    <property type="entry name" value="Glutamyl-tRNA reductase, N-terminal domain"/>
    <property type="match status" value="1"/>
</dbReference>
<evidence type="ECO:0000256" key="12">
    <source>
        <dbReference type="PIRSR" id="PIRSR000445-3"/>
    </source>
</evidence>
<comment type="catalytic activity">
    <reaction evidence="7 9 14">
        <text>(S)-4-amino-5-oxopentanoate + tRNA(Glu) + NADP(+) = L-glutamyl-tRNA(Glu) + NADPH + H(+)</text>
        <dbReference type="Rhea" id="RHEA:12344"/>
        <dbReference type="Rhea" id="RHEA-COMP:9663"/>
        <dbReference type="Rhea" id="RHEA-COMP:9680"/>
        <dbReference type="ChEBI" id="CHEBI:15378"/>
        <dbReference type="ChEBI" id="CHEBI:57501"/>
        <dbReference type="ChEBI" id="CHEBI:57783"/>
        <dbReference type="ChEBI" id="CHEBI:58349"/>
        <dbReference type="ChEBI" id="CHEBI:78442"/>
        <dbReference type="ChEBI" id="CHEBI:78520"/>
        <dbReference type="EC" id="1.2.1.70"/>
    </reaction>
</comment>
<dbReference type="InterPro" id="IPR036291">
    <property type="entry name" value="NAD(P)-bd_dom_sf"/>
</dbReference>
<dbReference type="PROSITE" id="PS00747">
    <property type="entry name" value="GLUTR"/>
    <property type="match status" value="1"/>
</dbReference>
<dbReference type="InterPro" id="IPR036343">
    <property type="entry name" value="GluRdtase_N_sf"/>
</dbReference>
<evidence type="ECO:0000259" key="16">
    <source>
        <dbReference type="Pfam" id="PF01488"/>
    </source>
</evidence>
<feature type="binding site" evidence="9 11">
    <location>
        <begin position="49"/>
        <end position="52"/>
    </location>
    <ligand>
        <name>substrate</name>
    </ligand>
</feature>
<dbReference type="GO" id="GO:0008883">
    <property type="term" value="F:glutamyl-tRNA reductase activity"/>
    <property type="evidence" value="ECO:0007669"/>
    <property type="project" value="UniProtKB-UniRule"/>
</dbReference>
<feature type="site" description="Important for activity" evidence="9 13">
    <location>
        <position position="99"/>
    </location>
</feature>
<accession>A0A932I1C8</accession>
<evidence type="ECO:0000256" key="5">
    <source>
        <dbReference type="ARBA" id="ARBA00023002"/>
    </source>
</evidence>
<comment type="pathway">
    <text evidence="1 9 14">Porphyrin-containing compound metabolism; protoporphyrin-IX biosynthesis; 5-aminolevulinate from L-glutamyl-tRNA(Glu): step 1/2.</text>
</comment>
<dbReference type="InterPro" id="IPR000343">
    <property type="entry name" value="4pyrrol_synth_GluRdtase"/>
</dbReference>
<comment type="caution">
    <text evidence="18">The sequence shown here is derived from an EMBL/GenBank/DDBJ whole genome shotgun (WGS) entry which is preliminary data.</text>
</comment>
<evidence type="ECO:0000256" key="6">
    <source>
        <dbReference type="ARBA" id="ARBA00023244"/>
    </source>
</evidence>
<evidence type="ECO:0000256" key="9">
    <source>
        <dbReference type="HAMAP-Rule" id="MF_00087"/>
    </source>
</evidence>
<feature type="binding site" evidence="9 11">
    <location>
        <position position="120"/>
    </location>
    <ligand>
        <name>substrate</name>
    </ligand>
</feature>
<feature type="binding site" evidence="9 11">
    <location>
        <position position="109"/>
    </location>
    <ligand>
        <name>substrate</name>
    </ligand>
</feature>
<dbReference type="FunFam" id="3.30.460.30:FF:000001">
    <property type="entry name" value="Glutamyl-tRNA reductase"/>
    <property type="match status" value="1"/>
</dbReference>
<evidence type="ECO:0000256" key="1">
    <source>
        <dbReference type="ARBA" id="ARBA00005059"/>
    </source>
</evidence>
<dbReference type="PANTHER" id="PTHR43013:SF1">
    <property type="entry name" value="GLUTAMYL-TRNA REDUCTASE"/>
    <property type="match status" value="1"/>
</dbReference>
<dbReference type="CDD" id="cd05213">
    <property type="entry name" value="NAD_bind_Glutamyl_tRNA_reduct"/>
    <property type="match status" value="1"/>
</dbReference>
<dbReference type="SUPFAM" id="SSF69742">
    <property type="entry name" value="Glutamyl tRNA-reductase catalytic, N-terminal domain"/>
    <property type="match status" value="1"/>
</dbReference>
<evidence type="ECO:0000256" key="13">
    <source>
        <dbReference type="PIRSR" id="PIRSR000445-4"/>
    </source>
</evidence>
<dbReference type="Pfam" id="PF05201">
    <property type="entry name" value="GlutR_N"/>
    <property type="match status" value="1"/>
</dbReference>
<evidence type="ECO:0000313" key="18">
    <source>
        <dbReference type="EMBL" id="MBI3129555.1"/>
    </source>
</evidence>
<dbReference type="InterPro" id="IPR015895">
    <property type="entry name" value="4pyrrol_synth_GluRdtase_N"/>
</dbReference>
<feature type="binding site" evidence="9 12">
    <location>
        <begin position="189"/>
        <end position="194"/>
    </location>
    <ligand>
        <name>NADP(+)</name>
        <dbReference type="ChEBI" id="CHEBI:58349"/>
    </ligand>
</feature>
<dbReference type="Gene3D" id="3.40.50.720">
    <property type="entry name" value="NAD(P)-binding Rossmann-like Domain"/>
    <property type="match status" value="1"/>
</dbReference>
<comment type="subunit">
    <text evidence="9">Homodimer.</text>
</comment>
<dbReference type="GO" id="GO:0050661">
    <property type="term" value="F:NADP binding"/>
    <property type="evidence" value="ECO:0007669"/>
    <property type="project" value="InterPro"/>
</dbReference>
<dbReference type="Pfam" id="PF00745">
    <property type="entry name" value="GlutR_dimer"/>
    <property type="match status" value="1"/>
</dbReference>
<dbReference type="InterPro" id="IPR015896">
    <property type="entry name" value="4pyrrol_synth_GluRdtase_dimer"/>
</dbReference>
<name>A0A932I1C8_UNCTE</name>
<evidence type="ECO:0000256" key="14">
    <source>
        <dbReference type="RuleBase" id="RU000584"/>
    </source>
</evidence>
<keyword evidence="6 9" id="KW-0627">Porphyrin biosynthesis</keyword>
<feature type="binding site" evidence="9 11">
    <location>
        <begin position="114"/>
        <end position="116"/>
    </location>
    <ligand>
        <name>substrate</name>
    </ligand>
</feature>
<evidence type="ECO:0000256" key="3">
    <source>
        <dbReference type="ARBA" id="ARBA00012970"/>
    </source>
</evidence>
<evidence type="ECO:0000256" key="10">
    <source>
        <dbReference type="PIRSR" id="PIRSR000445-1"/>
    </source>
</evidence>
<feature type="domain" description="Quinate/shikimate 5-dehydrogenase/glutamyl-tRNA reductase" evidence="16">
    <location>
        <begin position="171"/>
        <end position="306"/>
    </location>
</feature>
<evidence type="ECO:0000259" key="17">
    <source>
        <dbReference type="Pfam" id="PF05201"/>
    </source>
</evidence>
<evidence type="ECO:0000259" key="15">
    <source>
        <dbReference type="Pfam" id="PF00745"/>
    </source>
</evidence>
<gene>
    <name evidence="9" type="primary">hemA</name>
    <name evidence="18" type="ORF">HYZ11_18255</name>
</gene>
<feature type="domain" description="Glutamyl-tRNA reductase N-terminal" evidence="17">
    <location>
        <begin position="7"/>
        <end position="156"/>
    </location>
</feature>
<dbReference type="EC" id="1.2.1.70" evidence="3 9"/>
<evidence type="ECO:0000313" key="19">
    <source>
        <dbReference type="Proteomes" id="UP000782312"/>
    </source>
</evidence>
<dbReference type="NCBIfam" id="TIGR01035">
    <property type="entry name" value="hemA"/>
    <property type="match status" value="1"/>
</dbReference>
<dbReference type="Pfam" id="PF01488">
    <property type="entry name" value="Shikimate_DH"/>
    <property type="match status" value="1"/>
</dbReference>
<dbReference type="NCBIfam" id="NF000744">
    <property type="entry name" value="PRK00045.1-3"/>
    <property type="match status" value="1"/>
</dbReference>
<dbReference type="PIRSF" id="PIRSF000445">
    <property type="entry name" value="4pyrrol_synth_GluRdtase"/>
    <property type="match status" value="1"/>
</dbReference>
<dbReference type="SUPFAM" id="SSF51735">
    <property type="entry name" value="NAD(P)-binding Rossmann-fold domains"/>
    <property type="match status" value="1"/>
</dbReference>
<comment type="miscellaneous">
    <text evidence="9">During catalysis, the active site Cys acts as a nucleophile attacking the alpha-carbonyl group of tRNA-bound glutamate with the formation of a thioester intermediate between enzyme and glutamate, and the concomitant release of tRNA(Glu). The thioester intermediate is finally reduced by direct hydride transfer from NADPH, to form the product GSA.</text>
</comment>
<evidence type="ECO:0000256" key="11">
    <source>
        <dbReference type="PIRSR" id="PIRSR000445-2"/>
    </source>
</evidence>
<organism evidence="18 19">
    <name type="scientific">Tectimicrobiota bacterium</name>
    <dbReference type="NCBI Taxonomy" id="2528274"/>
    <lineage>
        <taxon>Bacteria</taxon>
        <taxon>Pseudomonadati</taxon>
        <taxon>Nitrospinota/Tectimicrobiota group</taxon>
        <taxon>Candidatus Tectimicrobiota</taxon>
    </lineage>
</organism>
<dbReference type="InterPro" id="IPR006151">
    <property type="entry name" value="Shikm_DH/Glu-tRNA_Rdtase"/>
</dbReference>
<dbReference type="InterPro" id="IPR036453">
    <property type="entry name" value="GluRdtase_dimer_dom_sf"/>
</dbReference>
<dbReference type="InterPro" id="IPR018214">
    <property type="entry name" value="GluRdtase_CS"/>
</dbReference>
<comment type="similarity">
    <text evidence="2 9 14">Belongs to the glutamyl-tRNA reductase family.</text>
</comment>
<feature type="active site" description="Nucleophile" evidence="9 10">
    <location>
        <position position="50"/>
    </location>
</feature>
<comment type="function">
    <text evidence="9">Catalyzes the NADPH-dependent reduction of glutamyl-tRNA(Glu) to glutamate 1-semialdehyde (GSA).</text>
</comment>
<evidence type="ECO:0000256" key="7">
    <source>
        <dbReference type="ARBA" id="ARBA00047464"/>
    </source>
</evidence>
<proteinExistence type="inferred from homology"/>
<dbReference type="SUPFAM" id="SSF69075">
    <property type="entry name" value="Glutamyl tRNA-reductase dimerization domain"/>
    <property type="match status" value="1"/>
</dbReference>
<dbReference type="AlphaFoldDB" id="A0A932I1C8"/>
<keyword evidence="4 9" id="KW-0521">NADP</keyword>
<keyword evidence="5 9" id="KW-0560">Oxidoreductase</keyword>